<dbReference type="Proteomes" id="UP001500742">
    <property type="component" value="Unassembled WGS sequence"/>
</dbReference>
<dbReference type="EMBL" id="BAAAZC010000007">
    <property type="protein sequence ID" value="GAA3962983.1"/>
    <property type="molecule type" value="Genomic_DNA"/>
</dbReference>
<keyword evidence="4" id="KW-1185">Reference proteome</keyword>
<protein>
    <recommendedName>
        <fullName evidence="2">Heavy metal binding domain-containing protein</fullName>
    </recommendedName>
</protein>
<evidence type="ECO:0000313" key="3">
    <source>
        <dbReference type="EMBL" id="GAA3962983.1"/>
    </source>
</evidence>
<name>A0ABP7PBQ5_9SPHI</name>
<proteinExistence type="predicted"/>
<dbReference type="Pfam" id="PF19335">
    <property type="entry name" value="HMBD"/>
    <property type="match status" value="1"/>
</dbReference>
<sequence>MQLIIKSIKLMKKVMLMAVAILLSAATVFAAHTKAAVTDTAKTKKVKPVKVQYTCTMHPEVLSDKPGKCPKCGMALVKKEPAKKKADSMKM</sequence>
<evidence type="ECO:0000259" key="2">
    <source>
        <dbReference type="Pfam" id="PF19335"/>
    </source>
</evidence>
<feature type="domain" description="Heavy metal binding" evidence="2">
    <location>
        <begin position="53"/>
        <end position="79"/>
    </location>
</feature>
<dbReference type="InterPro" id="IPR045800">
    <property type="entry name" value="HMBD"/>
</dbReference>
<accession>A0ABP7PBQ5</accession>
<keyword evidence="1" id="KW-0732">Signal</keyword>
<comment type="caution">
    <text evidence="3">The sequence shown here is derived from an EMBL/GenBank/DDBJ whole genome shotgun (WGS) entry which is preliminary data.</text>
</comment>
<organism evidence="3 4">
    <name type="scientific">Mucilaginibacter dorajii</name>
    <dbReference type="NCBI Taxonomy" id="692994"/>
    <lineage>
        <taxon>Bacteria</taxon>
        <taxon>Pseudomonadati</taxon>
        <taxon>Bacteroidota</taxon>
        <taxon>Sphingobacteriia</taxon>
        <taxon>Sphingobacteriales</taxon>
        <taxon>Sphingobacteriaceae</taxon>
        <taxon>Mucilaginibacter</taxon>
    </lineage>
</organism>
<reference evidence="4" key="1">
    <citation type="journal article" date="2019" name="Int. J. Syst. Evol. Microbiol.">
        <title>The Global Catalogue of Microorganisms (GCM) 10K type strain sequencing project: providing services to taxonomists for standard genome sequencing and annotation.</title>
        <authorList>
            <consortium name="The Broad Institute Genomics Platform"/>
            <consortium name="The Broad Institute Genome Sequencing Center for Infectious Disease"/>
            <person name="Wu L."/>
            <person name="Ma J."/>
        </authorList>
    </citation>
    <scope>NUCLEOTIDE SEQUENCE [LARGE SCALE GENOMIC DNA]</scope>
    <source>
        <strain evidence="4">JCM 16601</strain>
    </source>
</reference>
<evidence type="ECO:0000313" key="4">
    <source>
        <dbReference type="Proteomes" id="UP001500742"/>
    </source>
</evidence>
<feature type="signal peptide" evidence="1">
    <location>
        <begin position="1"/>
        <end position="30"/>
    </location>
</feature>
<feature type="chain" id="PRO_5046771327" description="Heavy metal binding domain-containing protein" evidence="1">
    <location>
        <begin position="31"/>
        <end position="91"/>
    </location>
</feature>
<evidence type="ECO:0000256" key="1">
    <source>
        <dbReference type="SAM" id="SignalP"/>
    </source>
</evidence>
<gene>
    <name evidence="3" type="ORF">GCM10022210_08770</name>
</gene>